<dbReference type="GO" id="GO:0002695">
    <property type="term" value="P:negative regulation of leukocyte activation"/>
    <property type="evidence" value="ECO:0007669"/>
    <property type="project" value="UniProtKB-ARBA"/>
</dbReference>
<name>A0A6P5QK05_MUSCR</name>
<evidence type="ECO:0000256" key="5">
    <source>
        <dbReference type="ARBA" id="ARBA00022525"/>
    </source>
</evidence>
<dbReference type="GO" id="GO:0042113">
    <property type="term" value="P:B cell activation"/>
    <property type="evidence" value="ECO:0007669"/>
    <property type="project" value="UniProtKB-UniRule"/>
</dbReference>
<evidence type="ECO:0000256" key="10">
    <source>
        <dbReference type="ARBA" id="ARBA00023180"/>
    </source>
</evidence>
<dbReference type="GO" id="GO:0006955">
    <property type="term" value="P:immune response"/>
    <property type="evidence" value="ECO:0007669"/>
    <property type="project" value="InterPro"/>
</dbReference>
<comment type="subcellular location">
    <subcellularLocation>
        <location evidence="1 11">Secreted</location>
    </subcellularLocation>
</comment>
<evidence type="ECO:0000256" key="13">
    <source>
        <dbReference type="SAM" id="SignalP"/>
    </source>
</evidence>
<feature type="disulfide bond" evidence="12">
    <location>
        <begin position="47"/>
        <end position="87"/>
    </location>
</feature>
<sequence>MGLSPQLAVILLFFLECTGSHIHGCDDNHLIEIIGILNEVTGEGTPCTKMLVPDVLTATKNTTESELICRASKVLRIFYLKHGKTPCLKKNSRVLTELQRLFRALGCLDSSISCTMNESKSTSLKDFLERLKSIMQMDYSQS</sequence>
<evidence type="ECO:0000256" key="7">
    <source>
        <dbReference type="ARBA" id="ARBA00022936"/>
    </source>
</evidence>
<reference evidence="15" key="1">
    <citation type="submission" date="2025-08" db="UniProtKB">
        <authorList>
            <consortium name="RefSeq"/>
        </authorList>
    </citation>
    <scope>IDENTIFICATION</scope>
</reference>
<evidence type="ECO:0000256" key="6">
    <source>
        <dbReference type="ARBA" id="ARBA00022729"/>
    </source>
</evidence>
<protein>
    <recommendedName>
        <fullName evidence="3 11">Interleukin-4</fullName>
        <shortName evidence="11">IL-4</shortName>
    </recommendedName>
    <alternativeName>
        <fullName evidence="11">B-cell stimulatory factor 1</fullName>
    </alternativeName>
    <alternativeName>
        <fullName evidence="11">Lymphocyte stimulatory factor 1</fullName>
    </alternativeName>
</protein>
<dbReference type="PROSITE" id="PS00838">
    <property type="entry name" value="INTERLEUKIN_4_13"/>
    <property type="match status" value="1"/>
</dbReference>
<evidence type="ECO:0000256" key="12">
    <source>
        <dbReference type="PIRSR" id="PIRSR001941-1"/>
    </source>
</evidence>
<evidence type="ECO:0000256" key="1">
    <source>
        <dbReference type="ARBA" id="ARBA00004613"/>
    </source>
</evidence>
<evidence type="ECO:0000256" key="11">
    <source>
        <dbReference type="PIRNR" id="PIRNR001941"/>
    </source>
</evidence>
<comment type="function">
    <text evidence="11">Participates in at least several B-cell activation processes as well as of other cell types. It is a costimulator of DNA-synthesis. It induces the expression of class II MHC molecules on resting B-cells. It enhances both secretion and cell surface expression of IgE and IgG1. It also regulates the expression of the low affinity Fc receptor for IgE (CD23) on both lymphocytes and monocytes.</text>
</comment>
<feature type="signal peptide" evidence="13">
    <location>
        <begin position="1"/>
        <end position="19"/>
    </location>
</feature>
<keyword evidence="4 11" id="KW-0202">Cytokine</keyword>
<evidence type="ECO:0000256" key="2">
    <source>
        <dbReference type="ARBA" id="ARBA00009855"/>
    </source>
</evidence>
<dbReference type="InterPro" id="IPR001325">
    <property type="entry name" value="IL-4/IL-13"/>
</dbReference>
<dbReference type="GO" id="GO:0010628">
    <property type="term" value="P:positive regulation of gene expression"/>
    <property type="evidence" value="ECO:0007669"/>
    <property type="project" value="UniProtKB-ARBA"/>
</dbReference>
<proteinExistence type="inferred from homology"/>
<dbReference type="PANTHER" id="PTHR47401:SF1">
    <property type="entry name" value="INTERLEUKIN-4"/>
    <property type="match status" value="1"/>
</dbReference>
<keyword evidence="7 11" id="KW-0075">B-cell activation</keyword>
<keyword evidence="6 13" id="KW-0732">Signal</keyword>
<dbReference type="SMART" id="SM00190">
    <property type="entry name" value="IL4_13"/>
    <property type="match status" value="1"/>
</dbReference>
<evidence type="ECO:0000256" key="4">
    <source>
        <dbReference type="ARBA" id="ARBA00022514"/>
    </source>
</evidence>
<dbReference type="GO" id="GO:0002690">
    <property type="term" value="P:positive regulation of leukocyte chemotaxis"/>
    <property type="evidence" value="ECO:0007669"/>
    <property type="project" value="UniProtKB-ARBA"/>
</dbReference>
<gene>
    <name evidence="15" type="primary">Il4</name>
</gene>
<dbReference type="PANTHER" id="PTHR47401">
    <property type="entry name" value="INTERLEUKIN-4"/>
    <property type="match status" value="1"/>
</dbReference>
<keyword evidence="8 11" id="KW-0339">Growth factor</keyword>
<dbReference type="Proteomes" id="UP000515126">
    <property type="component" value="Chromosome 11"/>
</dbReference>
<dbReference type="Gene3D" id="1.20.1250.10">
    <property type="match status" value="1"/>
</dbReference>
<evidence type="ECO:0000313" key="15">
    <source>
        <dbReference type="RefSeq" id="XP_021033853.1"/>
    </source>
</evidence>
<dbReference type="PRINTS" id="PR00431">
    <property type="entry name" value="INTERLEUKIN4"/>
</dbReference>
<dbReference type="SUPFAM" id="SSF47266">
    <property type="entry name" value="4-helical cytokines"/>
    <property type="match status" value="1"/>
</dbReference>
<dbReference type="GO" id="GO:0071677">
    <property type="term" value="P:positive regulation of mononuclear cell migration"/>
    <property type="evidence" value="ECO:0007669"/>
    <property type="project" value="UniProtKB-ARBA"/>
</dbReference>
<keyword evidence="5 11" id="KW-0964">Secreted</keyword>
<comment type="similarity">
    <text evidence="2 11">Belongs to the IL-4/IL-13 family.</text>
</comment>
<dbReference type="GO" id="GO:0045893">
    <property type="term" value="P:positive regulation of DNA-templated transcription"/>
    <property type="evidence" value="ECO:0007669"/>
    <property type="project" value="TreeGrafter"/>
</dbReference>
<dbReference type="GO" id="GO:0035771">
    <property type="term" value="P:interleukin-4-mediated signaling pathway"/>
    <property type="evidence" value="ECO:0007669"/>
    <property type="project" value="TreeGrafter"/>
</dbReference>
<evidence type="ECO:0000313" key="14">
    <source>
        <dbReference type="Proteomes" id="UP000515126"/>
    </source>
</evidence>
<dbReference type="GO" id="GO:0005615">
    <property type="term" value="C:extracellular space"/>
    <property type="evidence" value="ECO:0007669"/>
    <property type="project" value="UniProtKB-UniRule"/>
</dbReference>
<dbReference type="GO" id="GO:0048260">
    <property type="term" value="P:positive regulation of receptor-mediated endocytosis"/>
    <property type="evidence" value="ECO:0007669"/>
    <property type="project" value="UniProtKB-ARBA"/>
</dbReference>
<dbReference type="PIRSF" id="PIRSF001941">
    <property type="entry name" value="Interleukin_4"/>
    <property type="match status" value="1"/>
</dbReference>
<dbReference type="GO" id="GO:1900223">
    <property type="term" value="P:positive regulation of amyloid-beta clearance"/>
    <property type="evidence" value="ECO:0007669"/>
    <property type="project" value="UniProtKB-ARBA"/>
</dbReference>
<dbReference type="GeneID" id="110306003"/>
<dbReference type="Pfam" id="PF00727">
    <property type="entry name" value="IL4"/>
    <property type="match status" value="1"/>
</dbReference>
<keyword evidence="14" id="KW-1185">Reference proteome</keyword>
<dbReference type="InterPro" id="IPR009079">
    <property type="entry name" value="4_helix_cytokine-like_core"/>
</dbReference>
<dbReference type="GO" id="GO:0005125">
    <property type="term" value="F:cytokine activity"/>
    <property type="evidence" value="ECO:0007669"/>
    <property type="project" value="UniProtKB-KW"/>
</dbReference>
<dbReference type="AlphaFoldDB" id="A0A6P5QK05"/>
<dbReference type="CTD" id="3565"/>
<dbReference type="GO" id="GO:0008083">
    <property type="term" value="F:growth factor activity"/>
    <property type="evidence" value="ECO:0007669"/>
    <property type="project" value="UniProtKB-KW"/>
</dbReference>
<dbReference type="GO" id="GO:0050728">
    <property type="term" value="P:negative regulation of inflammatory response"/>
    <property type="evidence" value="ECO:0007669"/>
    <property type="project" value="TreeGrafter"/>
</dbReference>
<dbReference type="GO" id="GO:0005136">
    <property type="term" value="F:interleukin-4 receptor binding"/>
    <property type="evidence" value="ECO:0007669"/>
    <property type="project" value="InterPro"/>
</dbReference>
<feature type="disulfide bond" evidence="12">
    <location>
        <begin position="69"/>
        <end position="114"/>
    </location>
</feature>
<keyword evidence="9 12" id="KW-1015">Disulfide bond</keyword>
<dbReference type="RefSeq" id="XP_021033853.1">
    <property type="nucleotide sequence ID" value="XM_021178194.1"/>
</dbReference>
<organism evidence="14 15">
    <name type="scientific">Mus caroli</name>
    <name type="common">Ryukyu mouse</name>
    <name type="synonym">Ricefield mouse</name>
    <dbReference type="NCBI Taxonomy" id="10089"/>
    <lineage>
        <taxon>Eukaryota</taxon>
        <taxon>Metazoa</taxon>
        <taxon>Chordata</taxon>
        <taxon>Craniata</taxon>
        <taxon>Vertebrata</taxon>
        <taxon>Euteleostomi</taxon>
        <taxon>Mammalia</taxon>
        <taxon>Eutheria</taxon>
        <taxon>Euarchontoglires</taxon>
        <taxon>Glires</taxon>
        <taxon>Rodentia</taxon>
        <taxon>Myomorpha</taxon>
        <taxon>Muroidea</taxon>
        <taxon>Muridae</taxon>
        <taxon>Murinae</taxon>
        <taxon>Mus</taxon>
        <taxon>Mus</taxon>
    </lineage>
</organism>
<dbReference type="KEGG" id="mcal:110306003"/>
<dbReference type="InterPro" id="IPR002354">
    <property type="entry name" value="IL-4"/>
</dbReference>
<evidence type="ECO:0000256" key="9">
    <source>
        <dbReference type="ARBA" id="ARBA00023157"/>
    </source>
</evidence>
<dbReference type="FunFam" id="1.20.1250.10:FF:000014">
    <property type="entry name" value="Interleukin-4"/>
    <property type="match status" value="1"/>
</dbReference>
<dbReference type="GO" id="GO:0050776">
    <property type="term" value="P:regulation of immune response"/>
    <property type="evidence" value="ECO:0007669"/>
    <property type="project" value="TreeGrafter"/>
</dbReference>
<evidence type="ECO:0000256" key="8">
    <source>
        <dbReference type="ARBA" id="ARBA00023030"/>
    </source>
</evidence>
<dbReference type="InterPro" id="IPR018096">
    <property type="entry name" value="IL-4/IL-13_CS"/>
</dbReference>
<keyword evidence="10" id="KW-0325">Glycoprotein</keyword>
<feature type="chain" id="PRO_5028355317" description="Interleukin-4" evidence="13">
    <location>
        <begin position="20"/>
        <end position="142"/>
    </location>
</feature>
<accession>A0A6P5QK05</accession>
<evidence type="ECO:0000256" key="3">
    <source>
        <dbReference type="ARBA" id="ARBA00019467"/>
    </source>
</evidence>